<dbReference type="Pfam" id="PF07676">
    <property type="entry name" value="PD40"/>
    <property type="match status" value="2"/>
</dbReference>
<dbReference type="PANTHER" id="PTHR36842">
    <property type="entry name" value="PROTEIN TOLB HOMOLOG"/>
    <property type="match status" value="1"/>
</dbReference>
<feature type="domain" description="OmpR/PhoB-type" evidence="5">
    <location>
        <begin position="1"/>
        <end position="100"/>
    </location>
</feature>
<feature type="DNA-binding region" description="OmpR/PhoB-type" evidence="3">
    <location>
        <begin position="1"/>
        <end position="100"/>
    </location>
</feature>
<evidence type="ECO:0000313" key="7">
    <source>
        <dbReference type="Proteomes" id="UP000709336"/>
    </source>
</evidence>
<dbReference type="InterPro" id="IPR011042">
    <property type="entry name" value="6-blade_b-propeller_TolB-like"/>
</dbReference>
<keyword evidence="4" id="KW-1133">Transmembrane helix</keyword>
<dbReference type="InterPro" id="IPR016032">
    <property type="entry name" value="Sig_transdc_resp-reg_C-effctor"/>
</dbReference>
<evidence type="ECO:0000256" key="1">
    <source>
        <dbReference type="ARBA" id="ARBA00009820"/>
    </source>
</evidence>
<keyword evidence="4" id="KW-0812">Transmembrane</keyword>
<dbReference type="InterPro" id="IPR001867">
    <property type="entry name" value="OmpR/PhoB-type_DNA-bd"/>
</dbReference>
<name>A0ABX1R167_9ALTE</name>
<evidence type="ECO:0000313" key="6">
    <source>
        <dbReference type="EMBL" id="NMH59829.1"/>
    </source>
</evidence>
<comment type="similarity">
    <text evidence="1">Belongs to the TolB family.</text>
</comment>
<keyword evidence="7" id="KW-1185">Reference proteome</keyword>
<keyword evidence="4" id="KW-0472">Membrane</keyword>
<evidence type="ECO:0000256" key="2">
    <source>
        <dbReference type="ARBA" id="ARBA00023125"/>
    </source>
</evidence>
<accession>A0ABX1R167</accession>
<comment type="caution">
    <text evidence="6">The sequence shown here is derived from an EMBL/GenBank/DDBJ whole genome shotgun (WGS) entry which is preliminary data.</text>
</comment>
<dbReference type="Proteomes" id="UP000709336">
    <property type="component" value="Unassembled WGS sequence"/>
</dbReference>
<dbReference type="Gene3D" id="2.120.10.30">
    <property type="entry name" value="TolB, C-terminal domain"/>
    <property type="match status" value="2"/>
</dbReference>
<keyword evidence="2 3" id="KW-0238">DNA-binding</keyword>
<dbReference type="InterPro" id="IPR036388">
    <property type="entry name" value="WH-like_DNA-bd_sf"/>
</dbReference>
<evidence type="ECO:0000256" key="3">
    <source>
        <dbReference type="PROSITE-ProRule" id="PRU01091"/>
    </source>
</evidence>
<sequence length="730" mass="83215">MQVVRSTDWYFCIKNQELIYLDGKVVVIQTRLARCLEALILHAGETISYDELLLKVWKTEHRDSSTISSVIAELRKLINCRKNGPTYIKTVPKRGYCFVGSVEFLELSPQQITLLKNPEKPDAASLSAAQPQVVVKEDTTLTTNQPPASDKIDNLPSSQPKPGVLQTAKKWPWLAAGALLFMMVLIAVFWFSQSQQPKPPAESLYDNLHIYTYEPGLELEFDVSVSGEWMVYAHQNSLSTPKTIILKNLLSNKVFYYDAISDESVYSPSFSPVSNKIVFIKSTDEECQVRTIEFSESGFTTDTDEYLSSCGLSRIWTTTTFSADGNNVFFSRSKSLADPLKIIKLNLETGFERQITSPATSGRGDYSFSLSPDGEKLAIVRNHLWKSSNIMVLELDSEEIAKVQSLPYLILGVGWKDHNTLLYVDSEKRLVEFDLSANVEKSIISNERLLNYPVVRSNRIFASRGDILDYTIWSFPISEDPTTMPTPFIDTPYKDQAPVATKNGIYFISDRTGKNQIWLQNEMGLSQISSFNEPNRITEIVYAPAYERLIGLVNHRLFSLDLDTQKLTYLSESSGSIKNFTLSSDGHQLLYALEEEEIWSIYRYDIEAGTHEYLLRGFSVKSLGNKLYFTKLRETGLWEYNLVSKTEELIVNLNDFKATQFWHITKNYLIYIADSSVHFYSFKESRELWKADLDNRSKNLSCYNATNTCYLEQSSSGNTEIIELRKNKEF</sequence>
<dbReference type="SUPFAM" id="SSF82171">
    <property type="entry name" value="DPP6 N-terminal domain-like"/>
    <property type="match status" value="1"/>
</dbReference>
<dbReference type="SMART" id="SM00862">
    <property type="entry name" value="Trans_reg_C"/>
    <property type="match status" value="1"/>
</dbReference>
<evidence type="ECO:0000259" key="5">
    <source>
        <dbReference type="PROSITE" id="PS51755"/>
    </source>
</evidence>
<feature type="transmembrane region" description="Helical" evidence="4">
    <location>
        <begin position="171"/>
        <end position="191"/>
    </location>
</feature>
<evidence type="ECO:0000256" key="4">
    <source>
        <dbReference type="SAM" id="Phobius"/>
    </source>
</evidence>
<reference evidence="6 7" key="1">
    <citation type="submission" date="2020-03" db="EMBL/GenBank/DDBJ databases">
        <title>Alteromonas ponticola sp. nov., isolated from seawater.</title>
        <authorList>
            <person name="Yoon J.-H."/>
            <person name="Kim Y.-O."/>
        </authorList>
    </citation>
    <scope>NUCLEOTIDE SEQUENCE [LARGE SCALE GENOMIC DNA]</scope>
    <source>
        <strain evidence="6 7">MYP5</strain>
    </source>
</reference>
<dbReference type="EMBL" id="JAATNW010000004">
    <property type="protein sequence ID" value="NMH59829.1"/>
    <property type="molecule type" value="Genomic_DNA"/>
</dbReference>
<dbReference type="SUPFAM" id="SSF46894">
    <property type="entry name" value="C-terminal effector domain of the bipartite response regulators"/>
    <property type="match status" value="1"/>
</dbReference>
<dbReference type="CDD" id="cd00383">
    <property type="entry name" value="trans_reg_C"/>
    <property type="match status" value="1"/>
</dbReference>
<dbReference type="RefSeq" id="WP_169210406.1">
    <property type="nucleotide sequence ID" value="NZ_JAATNW010000004.1"/>
</dbReference>
<dbReference type="PROSITE" id="PS51755">
    <property type="entry name" value="OMPR_PHOB"/>
    <property type="match status" value="1"/>
</dbReference>
<dbReference type="Gene3D" id="1.10.10.10">
    <property type="entry name" value="Winged helix-like DNA-binding domain superfamily/Winged helix DNA-binding domain"/>
    <property type="match status" value="1"/>
</dbReference>
<gene>
    <name evidence="6" type="ORF">HCJ96_07370</name>
</gene>
<dbReference type="InterPro" id="IPR011659">
    <property type="entry name" value="WD40"/>
</dbReference>
<protein>
    <recommendedName>
        <fullName evidence="5">OmpR/PhoB-type domain-containing protein</fullName>
    </recommendedName>
</protein>
<proteinExistence type="inferred from homology"/>
<dbReference type="Pfam" id="PF00486">
    <property type="entry name" value="Trans_reg_C"/>
    <property type="match status" value="1"/>
</dbReference>
<organism evidence="6 7">
    <name type="scientific">Alteromonas ponticola</name>
    <dbReference type="NCBI Taxonomy" id="2720613"/>
    <lineage>
        <taxon>Bacteria</taxon>
        <taxon>Pseudomonadati</taxon>
        <taxon>Pseudomonadota</taxon>
        <taxon>Gammaproteobacteria</taxon>
        <taxon>Alteromonadales</taxon>
        <taxon>Alteromonadaceae</taxon>
        <taxon>Alteromonas/Salinimonas group</taxon>
        <taxon>Alteromonas</taxon>
    </lineage>
</organism>